<dbReference type="AlphaFoldDB" id="A0A7J4ZSF8"/>
<evidence type="ECO:0000313" key="5">
    <source>
        <dbReference type="EMBL" id="KAB0666160.1"/>
    </source>
</evidence>
<dbReference type="CDD" id="cd03349">
    <property type="entry name" value="LbH_XAT"/>
    <property type="match status" value="1"/>
</dbReference>
<organism evidence="5 6">
    <name type="scientific">Oryzomonas japonica</name>
    <dbReference type="NCBI Taxonomy" id="2603858"/>
    <lineage>
        <taxon>Bacteria</taxon>
        <taxon>Pseudomonadati</taxon>
        <taxon>Thermodesulfobacteriota</taxon>
        <taxon>Desulfuromonadia</taxon>
        <taxon>Geobacterales</taxon>
        <taxon>Geobacteraceae</taxon>
        <taxon>Oryzomonas</taxon>
    </lineage>
</organism>
<keyword evidence="3" id="KW-0677">Repeat</keyword>
<dbReference type="PANTHER" id="PTHR43300:SF11">
    <property type="entry name" value="ACETYLTRANSFERASE RV3034C-RELATED"/>
    <property type="match status" value="1"/>
</dbReference>
<dbReference type="Proteomes" id="UP000420562">
    <property type="component" value="Unassembled WGS sequence"/>
</dbReference>
<dbReference type="InterPro" id="IPR001451">
    <property type="entry name" value="Hexapep"/>
</dbReference>
<dbReference type="Gene3D" id="2.160.10.10">
    <property type="entry name" value="Hexapeptide repeat proteins"/>
    <property type="match status" value="1"/>
</dbReference>
<evidence type="ECO:0000256" key="2">
    <source>
        <dbReference type="ARBA" id="ARBA00022679"/>
    </source>
</evidence>
<dbReference type="PROSITE" id="PS00101">
    <property type="entry name" value="HEXAPEP_TRANSFERASES"/>
    <property type="match status" value="1"/>
</dbReference>
<keyword evidence="2 5" id="KW-0808">Transferase</keyword>
<proteinExistence type="inferred from homology"/>
<keyword evidence="4" id="KW-0012">Acyltransferase</keyword>
<keyword evidence="6" id="KW-1185">Reference proteome</keyword>
<evidence type="ECO:0000256" key="4">
    <source>
        <dbReference type="ARBA" id="ARBA00023315"/>
    </source>
</evidence>
<evidence type="ECO:0000256" key="1">
    <source>
        <dbReference type="ARBA" id="ARBA00007274"/>
    </source>
</evidence>
<dbReference type="InterPro" id="IPR018357">
    <property type="entry name" value="Hexapep_transf_CS"/>
</dbReference>
<evidence type="ECO:0000313" key="6">
    <source>
        <dbReference type="Proteomes" id="UP000420562"/>
    </source>
</evidence>
<sequence>MESIINKFRRYYKLINNIIKLLNHENGRLKAIERYKNTIFHDRSEAHNCKFGENTVIHTDVKIINSEIGRYTYFADRSIILNSKIGSFCSIGPDVKIGLGKHPSSVFVSTYPAFFSANNSGCLTSFVSNQKFIEFEPVEIGNDVWIGAGAMISDGVKIGDGAIIAANAVVTKDVLPYSIVGGVPAKHIKFRFQTFEIDELKKIKWWDKNIEWIKQNSDKFSDIRLFIQAMP</sequence>
<comment type="caution">
    <text evidence="5">The sequence shown here is derived from an EMBL/GenBank/DDBJ whole genome shotgun (WGS) entry which is preliminary data.</text>
</comment>
<dbReference type="SUPFAM" id="SSF51161">
    <property type="entry name" value="Trimeric LpxA-like enzymes"/>
    <property type="match status" value="1"/>
</dbReference>
<dbReference type="RefSeq" id="WP_151127841.1">
    <property type="nucleotide sequence ID" value="NZ_VZQZ01000003.1"/>
</dbReference>
<accession>A0A7J4ZSF8</accession>
<dbReference type="Pfam" id="PF00132">
    <property type="entry name" value="Hexapep"/>
    <property type="match status" value="1"/>
</dbReference>
<dbReference type="EMBL" id="VZQZ01000003">
    <property type="protein sequence ID" value="KAB0666160.1"/>
    <property type="molecule type" value="Genomic_DNA"/>
</dbReference>
<evidence type="ECO:0000256" key="3">
    <source>
        <dbReference type="ARBA" id="ARBA00022737"/>
    </source>
</evidence>
<dbReference type="PANTHER" id="PTHR43300">
    <property type="entry name" value="ACETYLTRANSFERASE"/>
    <property type="match status" value="1"/>
</dbReference>
<dbReference type="InterPro" id="IPR011004">
    <property type="entry name" value="Trimer_LpxA-like_sf"/>
</dbReference>
<reference evidence="5 6" key="1">
    <citation type="submission" date="2019-09" db="EMBL/GenBank/DDBJ databases">
        <title>Geobacter sp. Red96, a novel strain isolated from paddy soil.</title>
        <authorList>
            <person name="Xu Z."/>
            <person name="Masuda Y."/>
            <person name="Itoh H."/>
            <person name="Senoo K."/>
        </authorList>
    </citation>
    <scope>NUCLEOTIDE SEQUENCE [LARGE SCALE GENOMIC DNA]</scope>
    <source>
        <strain evidence="5 6">Red96</strain>
    </source>
</reference>
<dbReference type="InterPro" id="IPR050179">
    <property type="entry name" value="Trans_hexapeptide_repeat"/>
</dbReference>
<protein>
    <submittedName>
        <fullName evidence="5">CatB-related O-acetyltransferase</fullName>
    </submittedName>
</protein>
<dbReference type="GO" id="GO:0016746">
    <property type="term" value="F:acyltransferase activity"/>
    <property type="evidence" value="ECO:0007669"/>
    <property type="project" value="UniProtKB-KW"/>
</dbReference>
<name>A0A7J4ZSF8_9BACT</name>
<gene>
    <name evidence="5" type="ORF">F6V25_06720</name>
</gene>
<comment type="similarity">
    <text evidence="1">Belongs to the transferase hexapeptide repeat family.</text>
</comment>